<feature type="domain" description="Transcription elongation factor GreA/GreB C-terminal" evidence="2">
    <location>
        <begin position="82"/>
        <end position="155"/>
    </location>
</feature>
<keyword evidence="1" id="KW-1133">Transmembrane helix</keyword>
<dbReference type="GO" id="GO:0032784">
    <property type="term" value="P:regulation of DNA-templated transcription elongation"/>
    <property type="evidence" value="ECO:0007669"/>
    <property type="project" value="InterPro"/>
</dbReference>
<organism evidence="4 5">
    <name type="scientific">Sphingobium boeckii</name>
    <dbReference type="NCBI Taxonomy" id="1082345"/>
    <lineage>
        <taxon>Bacteria</taxon>
        <taxon>Pseudomonadati</taxon>
        <taxon>Pseudomonadota</taxon>
        <taxon>Alphaproteobacteria</taxon>
        <taxon>Sphingomonadales</taxon>
        <taxon>Sphingomonadaceae</taxon>
        <taxon>Sphingobium</taxon>
    </lineage>
</organism>
<dbReference type="SUPFAM" id="SSF54534">
    <property type="entry name" value="FKBP-like"/>
    <property type="match status" value="1"/>
</dbReference>
<evidence type="ECO:0000313" key="4">
    <source>
        <dbReference type="EMBL" id="MBB5685445.1"/>
    </source>
</evidence>
<dbReference type="PANTHER" id="PTHR30437">
    <property type="entry name" value="TRANSCRIPTION ELONGATION FACTOR GREA"/>
    <property type="match status" value="1"/>
</dbReference>
<keyword evidence="5" id="KW-1185">Reference proteome</keyword>
<gene>
    <name evidence="4" type="ORF">FHS49_001453</name>
</gene>
<evidence type="ECO:0000259" key="3">
    <source>
        <dbReference type="Pfam" id="PF14760"/>
    </source>
</evidence>
<feature type="transmembrane region" description="Helical" evidence="1">
    <location>
        <begin position="118"/>
        <end position="139"/>
    </location>
</feature>
<dbReference type="GO" id="GO:0006354">
    <property type="term" value="P:DNA-templated transcription elongation"/>
    <property type="evidence" value="ECO:0007669"/>
    <property type="project" value="TreeGrafter"/>
</dbReference>
<dbReference type="NCBIfam" id="NF004396">
    <property type="entry name" value="PRK05753.1"/>
    <property type="match status" value="1"/>
</dbReference>
<keyword evidence="1" id="KW-0812">Transmembrane</keyword>
<name>A0A7W9EEV9_9SPHN</name>
<dbReference type="InterPro" id="IPR023459">
    <property type="entry name" value="Tscrpt_elong_fac_GreA/B_fam"/>
</dbReference>
<evidence type="ECO:0000313" key="5">
    <source>
        <dbReference type="Proteomes" id="UP000549617"/>
    </source>
</evidence>
<dbReference type="PANTHER" id="PTHR30437:SF5">
    <property type="entry name" value="REGULATOR OF NUCLEOSIDE DIPHOSPHATE KINASE"/>
    <property type="match status" value="1"/>
</dbReference>
<keyword evidence="4" id="KW-0418">Kinase</keyword>
<evidence type="ECO:0000259" key="2">
    <source>
        <dbReference type="Pfam" id="PF01272"/>
    </source>
</evidence>
<reference evidence="4 5" key="1">
    <citation type="submission" date="2020-08" db="EMBL/GenBank/DDBJ databases">
        <title>Genomic Encyclopedia of Type Strains, Phase IV (KMG-IV): sequencing the most valuable type-strain genomes for metagenomic binning, comparative biology and taxonomic classification.</title>
        <authorList>
            <person name="Goeker M."/>
        </authorList>
    </citation>
    <scope>NUCLEOTIDE SEQUENCE [LARGE SCALE GENOMIC DNA]</scope>
    <source>
        <strain evidence="4 5">DSM 25079</strain>
    </source>
</reference>
<comment type="caution">
    <text evidence="4">The sequence shown here is derived from an EMBL/GenBank/DDBJ whole genome shotgun (WGS) entry which is preliminary data.</text>
</comment>
<dbReference type="Gene3D" id="3.10.50.30">
    <property type="entry name" value="Transcription elongation factor, GreA/GreB, C-terminal domain"/>
    <property type="match status" value="1"/>
</dbReference>
<accession>A0A7W9EEV9</accession>
<dbReference type="GO" id="GO:0070063">
    <property type="term" value="F:RNA polymerase binding"/>
    <property type="evidence" value="ECO:0007669"/>
    <property type="project" value="InterPro"/>
</dbReference>
<dbReference type="InterPro" id="IPR036953">
    <property type="entry name" value="GreA/GreB_C_sf"/>
</dbReference>
<proteinExistence type="predicted"/>
<dbReference type="AlphaFoldDB" id="A0A7W9EEV9"/>
<dbReference type="Pfam" id="PF14760">
    <property type="entry name" value="Rnk_N"/>
    <property type="match status" value="1"/>
</dbReference>
<dbReference type="RefSeq" id="WP_343052919.1">
    <property type="nucleotide sequence ID" value="NZ_JACIJC010000002.1"/>
</dbReference>
<feature type="domain" description="Regulator of nucleoside diphosphate kinase N-terminal" evidence="3">
    <location>
        <begin position="34"/>
        <end position="73"/>
    </location>
</feature>
<sequence>MDRSRTGDDVVLRAIPNRKIIMPEKASSRVPDTPSIHVLDTDYDAIAALAIQAEQAQPEVAALLLAELARAEVHSHADLPPHTVAMHSMVEFFDKGRGAHRTVELVYPQEADIEAGKISILTLVGAALIGMAAGTSIMWPDREGRSRWLKIVDVRPRPVKTG</sequence>
<dbReference type="InterPro" id="IPR029462">
    <property type="entry name" value="Rnk_N"/>
</dbReference>
<evidence type="ECO:0000256" key="1">
    <source>
        <dbReference type="SAM" id="Phobius"/>
    </source>
</evidence>
<dbReference type="EMBL" id="JACIJC010000002">
    <property type="protein sequence ID" value="MBB5685445.1"/>
    <property type="molecule type" value="Genomic_DNA"/>
</dbReference>
<dbReference type="InterPro" id="IPR001437">
    <property type="entry name" value="Tscrpt_elong_fac_GreA/B_C"/>
</dbReference>
<dbReference type="GO" id="GO:0003677">
    <property type="term" value="F:DNA binding"/>
    <property type="evidence" value="ECO:0007669"/>
    <property type="project" value="InterPro"/>
</dbReference>
<keyword evidence="1" id="KW-0472">Membrane</keyword>
<dbReference type="GO" id="GO:0016301">
    <property type="term" value="F:kinase activity"/>
    <property type="evidence" value="ECO:0007669"/>
    <property type="project" value="UniProtKB-KW"/>
</dbReference>
<dbReference type="Pfam" id="PF01272">
    <property type="entry name" value="GreA_GreB"/>
    <property type="match status" value="1"/>
</dbReference>
<keyword evidence="4" id="KW-0808">Transferase</keyword>
<dbReference type="Proteomes" id="UP000549617">
    <property type="component" value="Unassembled WGS sequence"/>
</dbReference>
<protein>
    <submittedName>
        <fullName evidence="4">Regulator of nucleoside diphosphate kinase</fullName>
    </submittedName>
</protein>